<evidence type="ECO:0000256" key="2">
    <source>
        <dbReference type="SAM" id="MobiDB-lite"/>
    </source>
</evidence>
<protein>
    <submittedName>
        <fullName evidence="3">Uncharacterized protein</fullName>
    </submittedName>
</protein>
<evidence type="ECO:0000256" key="1">
    <source>
        <dbReference type="SAM" id="Coils"/>
    </source>
</evidence>
<keyword evidence="1" id="KW-0175">Coiled coil</keyword>
<evidence type="ECO:0000313" key="3">
    <source>
        <dbReference type="EMBL" id="GAA0170331.1"/>
    </source>
</evidence>
<evidence type="ECO:0000313" key="4">
    <source>
        <dbReference type="Proteomes" id="UP001454036"/>
    </source>
</evidence>
<feature type="region of interest" description="Disordered" evidence="2">
    <location>
        <begin position="34"/>
        <end position="55"/>
    </location>
</feature>
<feature type="compositionally biased region" description="Low complexity" evidence="2">
    <location>
        <begin position="34"/>
        <end position="51"/>
    </location>
</feature>
<keyword evidence="4" id="KW-1185">Reference proteome</keyword>
<reference evidence="3 4" key="1">
    <citation type="submission" date="2024-01" db="EMBL/GenBank/DDBJ databases">
        <title>The complete chloroplast genome sequence of Lithospermum erythrorhizon: insights into the phylogenetic relationship among Boraginaceae species and the maternal lineages of purple gromwells.</title>
        <authorList>
            <person name="Okada T."/>
            <person name="Watanabe K."/>
        </authorList>
    </citation>
    <scope>NUCLEOTIDE SEQUENCE [LARGE SCALE GENOMIC DNA]</scope>
</reference>
<accession>A0AAV3R525</accession>
<comment type="caution">
    <text evidence="3">The sequence shown here is derived from an EMBL/GenBank/DDBJ whole genome shotgun (WGS) entry which is preliminary data.</text>
</comment>
<dbReference type="EMBL" id="BAABME010007197">
    <property type="protein sequence ID" value="GAA0170331.1"/>
    <property type="molecule type" value="Genomic_DNA"/>
</dbReference>
<dbReference type="AlphaFoldDB" id="A0AAV3R525"/>
<feature type="region of interest" description="Disordered" evidence="2">
    <location>
        <begin position="504"/>
        <end position="530"/>
    </location>
</feature>
<proteinExistence type="predicted"/>
<feature type="coiled-coil region" evidence="1">
    <location>
        <begin position="385"/>
        <end position="415"/>
    </location>
</feature>
<name>A0AAV3R525_LITER</name>
<dbReference type="Proteomes" id="UP001454036">
    <property type="component" value="Unassembled WGS sequence"/>
</dbReference>
<organism evidence="3 4">
    <name type="scientific">Lithospermum erythrorhizon</name>
    <name type="common">Purple gromwell</name>
    <name type="synonym">Lithospermum officinale var. erythrorhizon</name>
    <dbReference type="NCBI Taxonomy" id="34254"/>
    <lineage>
        <taxon>Eukaryota</taxon>
        <taxon>Viridiplantae</taxon>
        <taxon>Streptophyta</taxon>
        <taxon>Embryophyta</taxon>
        <taxon>Tracheophyta</taxon>
        <taxon>Spermatophyta</taxon>
        <taxon>Magnoliopsida</taxon>
        <taxon>eudicotyledons</taxon>
        <taxon>Gunneridae</taxon>
        <taxon>Pentapetalae</taxon>
        <taxon>asterids</taxon>
        <taxon>lamiids</taxon>
        <taxon>Boraginales</taxon>
        <taxon>Boraginaceae</taxon>
        <taxon>Boraginoideae</taxon>
        <taxon>Lithospermeae</taxon>
        <taxon>Lithospermum</taxon>
    </lineage>
</organism>
<feature type="compositionally biased region" description="Basic and acidic residues" evidence="2">
    <location>
        <begin position="516"/>
        <end position="530"/>
    </location>
</feature>
<sequence>MYVLRFYRIVWFRYEEYPYAPVVNKVIHQEPLTTQSASSSSDDSNTSSADSPLPQLTVTEKGASKIVPVYNDVMAPSSIKDIMSQSFENQADNFVLRPRVVEDQAEASVSSRISHIQTGGPLNHVSLTQQLKPANPTPPKTTAKGAIEEAARTEKAYQYEIANISASAEPKLVDFDDMLMDHPSLFTRVAIVPKAKPRKSMVPEATSTSPPPTVNVSIPTINPLLKRMATASPSVLPPSKKAKKAAPSKKILTSDSSYEELQVHEIPPTAEALAAPANVQVALEEKIRLSKAKAIRKDQEEASTSVPQLPKYTGLYLAKPYSVPNLEVTNESPWAVNGAFVLARWADHLALYNSSLRYKMEVMKKSVAFKNNLNLGLDKECKDQNPRLEEEAKRVEKLTRELAQERDLAKACQKAFEALAQAKRDAEMALASAAAQVETARFIFVNSTLRSFLSSPAYNKKVGCECATYIHSLVTSTQGRFPDLVSLSNEEVIRRPSWYPGLSLPKDAAMAEEGDEAHPPPNEEDHPINP</sequence>
<gene>
    <name evidence="3" type="ORF">LIER_24619</name>
</gene>